<dbReference type="Proteomes" id="UP000092839">
    <property type="component" value="Chromosome"/>
</dbReference>
<evidence type="ECO:0000313" key="2">
    <source>
        <dbReference type="Proteomes" id="UP000092839"/>
    </source>
</evidence>
<proteinExistence type="predicted"/>
<accession>A0A1B1UJP6</accession>
<dbReference type="EMBL" id="CP016428">
    <property type="protein sequence ID" value="ANW02975.1"/>
    <property type="molecule type" value="Genomic_DNA"/>
</dbReference>
<keyword evidence="2" id="KW-1185">Reference proteome</keyword>
<dbReference type="AlphaFoldDB" id="A0A1B1UJP6"/>
<sequence>MHSPNASPFSAKFRRSPDRNIGCFLQHGEDVSCAPRSGRTGGLAKGLRARIAAMADASSRSATLAALADNHPRLLGQIIETEQIFAEICRVGGNDGELGSCQQLAEQRRY</sequence>
<dbReference type="KEGG" id="bic:LMTR13_25275"/>
<gene>
    <name evidence="1" type="ORF">LMTR13_25275</name>
</gene>
<dbReference type="RefSeq" id="WP_065730169.1">
    <property type="nucleotide sequence ID" value="NZ_CP016428.1"/>
</dbReference>
<name>A0A1B1UJP6_9BRAD</name>
<organism evidence="1 2">
    <name type="scientific">Bradyrhizobium icense</name>
    <dbReference type="NCBI Taxonomy" id="1274631"/>
    <lineage>
        <taxon>Bacteria</taxon>
        <taxon>Pseudomonadati</taxon>
        <taxon>Pseudomonadota</taxon>
        <taxon>Alphaproteobacteria</taxon>
        <taxon>Hyphomicrobiales</taxon>
        <taxon>Nitrobacteraceae</taxon>
        <taxon>Bradyrhizobium</taxon>
    </lineage>
</organism>
<reference evidence="1 2" key="1">
    <citation type="submission" date="2016-07" db="EMBL/GenBank/DDBJ databases">
        <title>Complete genome sequence of Bradyrhizobium icense LMTR 13T, a potential inoculant strain isolated from lima bean (Phaseolus lunatus) in Peru.</title>
        <authorList>
            <person name="Ormeno-Orrillo E."/>
            <person name="Duran D."/>
            <person name="Rogel M.A."/>
            <person name="Rey L."/>
            <person name="Imperial J."/>
            <person name="Ruiz-Argueso T."/>
            <person name="Martinez-Romero E."/>
        </authorList>
    </citation>
    <scope>NUCLEOTIDE SEQUENCE [LARGE SCALE GENOMIC DNA]</scope>
    <source>
        <strain evidence="1 2">LMTR 13</strain>
    </source>
</reference>
<evidence type="ECO:0000313" key="1">
    <source>
        <dbReference type="EMBL" id="ANW02975.1"/>
    </source>
</evidence>
<protein>
    <submittedName>
        <fullName evidence="1">Uncharacterized protein</fullName>
    </submittedName>
</protein>